<proteinExistence type="inferred from homology"/>
<keyword evidence="5 6" id="KW-0804">Transcription</keyword>
<dbReference type="Pfam" id="PF08281">
    <property type="entry name" value="Sigma70_r4_2"/>
    <property type="match status" value="1"/>
</dbReference>
<accession>A0A1G6V0S7</accession>
<evidence type="ECO:0000259" key="7">
    <source>
        <dbReference type="Pfam" id="PF04542"/>
    </source>
</evidence>
<organism evidence="9 10">
    <name type="scientific">Bradyrhizobium brasilense</name>
    <dbReference type="NCBI Taxonomy" id="1419277"/>
    <lineage>
        <taxon>Bacteria</taxon>
        <taxon>Pseudomonadati</taxon>
        <taxon>Pseudomonadota</taxon>
        <taxon>Alphaproteobacteria</taxon>
        <taxon>Hyphomicrobiales</taxon>
        <taxon>Nitrobacteraceae</taxon>
        <taxon>Bradyrhizobium</taxon>
    </lineage>
</organism>
<dbReference type="InterPro" id="IPR000838">
    <property type="entry name" value="RNA_pol_sigma70_ECF_CS"/>
</dbReference>
<dbReference type="NCBIfam" id="NF009190">
    <property type="entry name" value="PRK12538.1"/>
    <property type="match status" value="1"/>
</dbReference>
<evidence type="ECO:0000313" key="9">
    <source>
        <dbReference type="EMBL" id="SDD46587.1"/>
    </source>
</evidence>
<dbReference type="Gene3D" id="1.10.1740.10">
    <property type="match status" value="1"/>
</dbReference>
<dbReference type="Gene3D" id="1.10.10.10">
    <property type="entry name" value="Winged helix-like DNA-binding domain superfamily/Winged helix DNA-binding domain"/>
    <property type="match status" value="1"/>
</dbReference>
<evidence type="ECO:0000256" key="6">
    <source>
        <dbReference type="RuleBase" id="RU000716"/>
    </source>
</evidence>
<dbReference type="InterPro" id="IPR014284">
    <property type="entry name" value="RNA_pol_sigma-70_dom"/>
</dbReference>
<name>A0A1G6V0S7_9BRAD</name>
<dbReference type="AlphaFoldDB" id="A0A1G6V0S7"/>
<dbReference type="InterPro" id="IPR014327">
    <property type="entry name" value="RNA_pol_sigma70_bacteroid"/>
</dbReference>
<dbReference type="NCBIfam" id="TIGR02985">
    <property type="entry name" value="Sig70_bacteroi1"/>
    <property type="match status" value="1"/>
</dbReference>
<dbReference type="PANTHER" id="PTHR43133:SF8">
    <property type="entry name" value="RNA POLYMERASE SIGMA FACTOR HI_1459-RELATED"/>
    <property type="match status" value="1"/>
</dbReference>
<dbReference type="CDD" id="cd06171">
    <property type="entry name" value="Sigma70_r4"/>
    <property type="match status" value="1"/>
</dbReference>
<reference evidence="9 10" key="1">
    <citation type="submission" date="2016-10" db="EMBL/GenBank/DDBJ databases">
        <authorList>
            <person name="de Groot N.N."/>
        </authorList>
    </citation>
    <scope>NUCLEOTIDE SEQUENCE [LARGE SCALE GENOMIC DNA]</scope>
    <source>
        <strain evidence="9 10">R5</strain>
    </source>
</reference>
<feature type="domain" description="RNA polymerase sigma factor 70 region 4 type 2" evidence="8">
    <location>
        <begin position="164"/>
        <end position="215"/>
    </location>
</feature>
<protein>
    <recommendedName>
        <fullName evidence="6">RNA polymerase sigma factor</fullName>
    </recommendedName>
</protein>
<evidence type="ECO:0000313" key="10">
    <source>
        <dbReference type="Proteomes" id="UP000199245"/>
    </source>
</evidence>
<dbReference type="GO" id="GO:0006352">
    <property type="term" value="P:DNA-templated transcription initiation"/>
    <property type="evidence" value="ECO:0007669"/>
    <property type="project" value="InterPro"/>
</dbReference>
<dbReference type="RefSeq" id="WP_092083022.1">
    <property type="nucleotide sequence ID" value="NZ_FMZW01000011.1"/>
</dbReference>
<keyword evidence="2 6" id="KW-0805">Transcription regulation</keyword>
<dbReference type="InterPro" id="IPR007627">
    <property type="entry name" value="RNA_pol_sigma70_r2"/>
</dbReference>
<feature type="domain" description="RNA polymerase sigma-70 region 2" evidence="7">
    <location>
        <begin position="68"/>
        <end position="133"/>
    </location>
</feature>
<dbReference type="Proteomes" id="UP000199245">
    <property type="component" value="Unassembled WGS sequence"/>
</dbReference>
<dbReference type="EMBL" id="FMZW01000011">
    <property type="protein sequence ID" value="SDD46587.1"/>
    <property type="molecule type" value="Genomic_DNA"/>
</dbReference>
<gene>
    <name evidence="9" type="ORF">SAMN05216337_1011134</name>
</gene>
<dbReference type="PROSITE" id="PS01063">
    <property type="entry name" value="SIGMA70_ECF"/>
    <property type="match status" value="1"/>
</dbReference>
<dbReference type="NCBIfam" id="TIGR02937">
    <property type="entry name" value="sigma70-ECF"/>
    <property type="match status" value="1"/>
</dbReference>
<dbReference type="InterPro" id="IPR013249">
    <property type="entry name" value="RNA_pol_sigma70_r4_t2"/>
</dbReference>
<evidence type="ECO:0000256" key="1">
    <source>
        <dbReference type="ARBA" id="ARBA00010641"/>
    </source>
</evidence>
<evidence type="ECO:0000256" key="2">
    <source>
        <dbReference type="ARBA" id="ARBA00023015"/>
    </source>
</evidence>
<dbReference type="InterPro" id="IPR039425">
    <property type="entry name" value="RNA_pol_sigma-70-like"/>
</dbReference>
<sequence>MSYALDMRAPAEVEATPAAVAPAEAAAPWSNVPTVADAGPLDTVEIHDEDKDLLDRLAAGDEAAFRALVERHVDRAYAIALRIVGNAADAEDVVQDTMLKVWTHRGRWQHGRAKFSTWLYRVVSNRCIDLRRKPRTENVDVVPEVADTQLDASAVIERNEIGNLLEVAMQRLPEQQRVAVILSYHENMSNGEIAEVMDTTVAAVESLLKRGRQQLREMLKRHERDLRGAFTDC</sequence>
<dbReference type="GO" id="GO:0003677">
    <property type="term" value="F:DNA binding"/>
    <property type="evidence" value="ECO:0007669"/>
    <property type="project" value="UniProtKB-KW"/>
</dbReference>
<dbReference type="Pfam" id="PF04542">
    <property type="entry name" value="Sigma70_r2"/>
    <property type="match status" value="1"/>
</dbReference>
<dbReference type="InterPro" id="IPR013325">
    <property type="entry name" value="RNA_pol_sigma_r2"/>
</dbReference>
<evidence type="ECO:0000259" key="8">
    <source>
        <dbReference type="Pfam" id="PF08281"/>
    </source>
</evidence>
<evidence type="ECO:0000256" key="5">
    <source>
        <dbReference type="ARBA" id="ARBA00023163"/>
    </source>
</evidence>
<keyword evidence="3 6" id="KW-0731">Sigma factor</keyword>
<evidence type="ECO:0000256" key="3">
    <source>
        <dbReference type="ARBA" id="ARBA00023082"/>
    </source>
</evidence>
<dbReference type="NCBIfam" id="NF004113">
    <property type="entry name" value="PRK05602.1"/>
    <property type="match status" value="1"/>
</dbReference>
<dbReference type="SUPFAM" id="SSF88659">
    <property type="entry name" value="Sigma3 and sigma4 domains of RNA polymerase sigma factors"/>
    <property type="match status" value="1"/>
</dbReference>
<dbReference type="InterPro" id="IPR036388">
    <property type="entry name" value="WH-like_DNA-bd_sf"/>
</dbReference>
<keyword evidence="4 6" id="KW-0238">DNA-binding</keyword>
<comment type="similarity">
    <text evidence="1 6">Belongs to the sigma-70 factor family. ECF subfamily.</text>
</comment>
<dbReference type="InterPro" id="IPR013324">
    <property type="entry name" value="RNA_pol_sigma_r3/r4-like"/>
</dbReference>
<evidence type="ECO:0000256" key="4">
    <source>
        <dbReference type="ARBA" id="ARBA00023125"/>
    </source>
</evidence>
<dbReference type="GO" id="GO:0016987">
    <property type="term" value="F:sigma factor activity"/>
    <property type="evidence" value="ECO:0007669"/>
    <property type="project" value="UniProtKB-KW"/>
</dbReference>
<dbReference type="PANTHER" id="PTHR43133">
    <property type="entry name" value="RNA POLYMERASE ECF-TYPE SIGMA FACTO"/>
    <property type="match status" value="1"/>
</dbReference>
<dbReference type="SUPFAM" id="SSF88946">
    <property type="entry name" value="Sigma2 domain of RNA polymerase sigma factors"/>
    <property type="match status" value="1"/>
</dbReference>